<dbReference type="EMBL" id="JAWRVI010000021">
    <property type="protein sequence ID" value="KAK4089189.1"/>
    <property type="molecule type" value="Genomic_DNA"/>
</dbReference>
<dbReference type="Proteomes" id="UP001287286">
    <property type="component" value="Unassembled WGS sequence"/>
</dbReference>
<evidence type="ECO:0000313" key="3">
    <source>
        <dbReference type="Proteomes" id="UP001287286"/>
    </source>
</evidence>
<keyword evidence="3" id="KW-1185">Reference proteome</keyword>
<evidence type="ECO:0000256" key="1">
    <source>
        <dbReference type="SAM" id="MobiDB-lite"/>
    </source>
</evidence>
<gene>
    <name evidence="2" type="ORF">Purlil1_6622</name>
</gene>
<protein>
    <submittedName>
        <fullName evidence="2">Uncharacterized protein</fullName>
    </submittedName>
</protein>
<reference evidence="2 3" key="1">
    <citation type="journal article" date="2024" name="Microbiol. Resour. Announc.">
        <title>Genome annotations for the ascomycete fungi Trichoderma harzianum, Trichoderma aggressivum, and Purpureocillium lilacinum.</title>
        <authorList>
            <person name="Beijen E.P.W."/>
            <person name="Ohm R.A."/>
        </authorList>
    </citation>
    <scope>NUCLEOTIDE SEQUENCE [LARGE SCALE GENOMIC DNA]</scope>
    <source>
        <strain evidence="2 3">CBS 150709</strain>
    </source>
</reference>
<accession>A0ABR0BYL6</accession>
<organism evidence="2 3">
    <name type="scientific">Purpureocillium lilacinum</name>
    <name type="common">Paecilomyces lilacinus</name>
    <dbReference type="NCBI Taxonomy" id="33203"/>
    <lineage>
        <taxon>Eukaryota</taxon>
        <taxon>Fungi</taxon>
        <taxon>Dikarya</taxon>
        <taxon>Ascomycota</taxon>
        <taxon>Pezizomycotina</taxon>
        <taxon>Sordariomycetes</taxon>
        <taxon>Hypocreomycetidae</taxon>
        <taxon>Hypocreales</taxon>
        <taxon>Ophiocordycipitaceae</taxon>
        <taxon>Purpureocillium</taxon>
    </lineage>
</organism>
<evidence type="ECO:0000313" key="2">
    <source>
        <dbReference type="EMBL" id="KAK4089189.1"/>
    </source>
</evidence>
<comment type="caution">
    <text evidence="2">The sequence shown here is derived from an EMBL/GenBank/DDBJ whole genome shotgun (WGS) entry which is preliminary data.</text>
</comment>
<sequence>MVNSAEVFLEYTAPLAPVFQAQASGSTKVFEECRHDVTRHASHAEEPLGREAADLACHVAQAHAMLVQGPRAGNIGPSGPGLARRPGPRPSHVPKRSRAWTGWAFVPSRKPRQWHRPRRRGQFEPVALHRGCWVDSAEPSMLFVWLARHARRCYSIGGTRRFCKAQDASSKQTKEQMARWIVPWHRRLGARKIGLRTRGGAGDAEEQRANGRKTTIVTSSAAMRGTEPVTAHAWRHHRVPDGPPGRSQHTTAPATTAGAVRLAPAPQVPTHRSFLAGGVVSEIREEEE</sequence>
<proteinExistence type="predicted"/>
<feature type="region of interest" description="Disordered" evidence="1">
    <location>
        <begin position="69"/>
        <end position="96"/>
    </location>
</feature>
<name>A0ABR0BYL6_PURLI</name>